<gene>
    <name evidence="1" type="ORF">CLV36_11581</name>
</gene>
<accession>A0ABX5EKV0</accession>
<organism evidence="1 2">
    <name type="scientific">Laceyella sediminis</name>
    <dbReference type="NCBI Taxonomy" id="573074"/>
    <lineage>
        <taxon>Bacteria</taxon>
        <taxon>Bacillati</taxon>
        <taxon>Bacillota</taxon>
        <taxon>Bacilli</taxon>
        <taxon>Bacillales</taxon>
        <taxon>Thermoactinomycetaceae</taxon>
        <taxon>Laceyella</taxon>
    </lineage>
</organism>
<comment type="caution">
    <text evidence="1">The sequence shown here is derived from an EMBL/GenBank/DDBJ whole genome shotgun (WGS) entry which is preliminary data.</text>
</comment>
<dbReference type="EMBL" id="PVTZ01000015">
    <property type="protein sequence ID" value="PRZ12315.1"/>
    <property type="molecule type" value="Genomic_DNA"/>
</dbReference>
<evidence type="ECO:0000313" key="1">
    <source>
        <dbReference type="EMBL" id="PRZ12315.1"/>
    </source>
</evidence>
<protein>
    <submittedName>
        <fullName evidence="1">Uncharacterized protein</fullName>
    </submittedName>
</protein>
<proteinExistence type="predicted"/>
<name>A0ABX5EKV0_9BACL</name>
<reference evidence="1 2" key="1">
    <citation type="submission" date="2018-03" db="EMBL/GenBank/DDBJ databases">
        <title>Genomic Encyclopedia of Archaeal and Bacterial Type Strains, Phase II (KMG-II): from individual species to whole genera.</title>
        <authorList>
            <person name="Goeker M."/>
        </authorList>
    </citation>
    <scope>NUCLEOTIDE SEQUENCE [LARGE SCALE GENOMIC DNA]</scope>
    <source>
        <strain evidence="1 2">RHA1</strain>
    </source>
</reference>
<keyword evidence="2" id="KW-1185">Reference proteome</keyword>
<dbReference type="RefSeq" id="WP_106343200.1">
    <property type="nucleotide sequence ID" value="NZ_PVTZ01000015.1"/>
</dbReference>
<evidence type="ECO:0000313" key="2">
    <source>
        <dbReference type="Proteomes" id="UP000238836"/>
    </source>
</evidence>
<sequence length="192" mass="22487">MRTVDAFLKGYKPAFLEIPHTKFTTEKLDLLLSKYPYVDEKAYDLLNGNVFYLFFQNQSVYARFQTEIERISFTKGEIDRLLGDILGFPPKAIDFYIRMMTEKRNGNIDAFQRMKNRKIGMIYCGCSFGSDVNDFVENALWLLDKYPYEEAKEDGMFVRIGLESRLLVPIGSYRELTEFHEYIMQQSSVVPV</sequence>
<dbReference type="Proteomes" id="UP000238836">
    <property type="component" value="Unassembled WGS sequence"/>
</dbReference>